<dbReference type="InterPro" id="IPR000990">
    <property type="entry name" value="Innexin"/>
</dbReference>
<dbReference type="EMBL" id="UYSU01034829">
    <property type="protein sequence ID" value="VDL95133.1"/>
    <property type="molecule type" value="Genomic_DNA"/>
</dbReference>
<comment type="similarity">
    <text evidence="9">Belongs to the pannexin family.</text>
</comment>
<feature type="transmembrane region" description="Helical" evidence="9">
    <location>
        <begin position="209"/>
        <end position="230"/>
    </location>
</feature>
<keyword evidence="3" id="KW-1003">Cell membrane</keyword>
<evidence type="ECO:0000256" key="9">
    <source>
        <dbReference type="RuleBase" id="RU010713"/>
    </source>
</evidence>
<dbReference type="GO" id="GO:0005921">
    <property type="term" value="C:gap junction"/>
    <property type="evidence" value="ECO:0007669"/>
    <property type="project" value="UniProtKB-UniRule"/>
</dbReference>
<evidence type="ECO:0000256" key="3">
    <source>
        <dbReference type="ARBA" id="ARBA00022475"/>
    </source>
</evidence>
<evidence type="ECO:0000256" key="5">
    <source>
        <dbReference type="ARBA" id="ARBA00022989"/>
    </source>
</evidence>
<evidence type="ECO:0000313" key="11">
    <source>
        <dbReference type="Proteomes" id="UP000275846"/>
    </source>
</evidence>
<dbReference type="AlphaFoldDB" id="A0A183SX00"/>
<keyword evidence="5 9" id="KW-1133">Transmembrane helix</keyword>
<dbReference type="PRINTS" id="PR01262">
    <property type="entry name" value="INNEXIN"/>
</dbReference>
<dbReference type="Proteomes" id="UP000275846">
    <property type="component" value="Unassembled WGS sequence"/>
</dbReference>
<protein>
    <recommendedName>
        <fullName evidence="9">Innexin</fullName>
    </recommendedName>
</protein>
<keyword evidence="2 9" id="KW-0813">Transport</keyword>
<evidence type="ECO:0000256" key="8">
    <source>
        <dbReference type="ARBA" id="ARBA00023303"/>
    </source>
</evidence>
<sequence length="445" mass="51102">MVGKEFLDLFQKFRTSAYLSLEDFADRLNLFTVIIFLISCLFISTKQYVFNSISCYTPVEPSGGTFRDFVSDFCWVHGTIPFRPNEALPTTEAEWNLYDQHRRITYYQWVPFMLGLQCILFYLPHILWQTVCTSRAGGDIFTLIGAATKAAVDDRNTRITKVTSVAEFLEDMIEDHRTSRRGPRAQIVNNLYDYCGLCVVSKRMGTCLVISYLAIKLLIVVNSALQLYLIQCFLGFSGDRAQPAEKTGKETAPTYELRMYTPGYAFGWTILNYIRTGREWPHTLLFPRVAYCRVPGIRTVGGDNAYTAQCALPINMLNEKLYIFLWFWICFLLTITCGSLLLWLLRIASPFHRRRFVRRYLRAHKLQTPTESGPSSLLDEFVDTYLRRDGIFLVRMIAINAGHVVASEVVTVLWKNYLHRTEASMPPLPDLSDAKADTIIQLDHV</sequence>
<comment type="subcellular location">
    <subcellularLocation>
        <location evidence="1 9">Cell membrane</location>
        <topology evidence="1 9">Multi-pass membrane protein</topology>
    </subcellularLocation>
</comment>
<proteinExistence type="inferred from homology"/>
<dbReference type="WBParaSite" id="SSLN_0000908501-mRNA-1">
    <property type="protein sequence ID" value="SSLN_0000908501-mRNA-1"/>
    <property type="gene ID" value="SSLN_0000908501"/>
</dbReference>
<evidence type="ECO:0000256" key="6">
    <source>
        <dbReference type="ARBA" id="ARBA00023065"/>
    </source>
</evidence>
<keyword evidence="7 9" id="KW-0472">Membrane</keyword>
<dbReference type="GO" id="GO:0005886">
    <property type="term" value="C:plasma membrane"/>
    <property type="evidence" value="ECO:0007669"/>
    <property type="project" value="UniProtKB-SubCell"/>
</dbReference>
<keyword evidence="4 9" id="KW-0812">Transmembrane</keyword>
<keyword evidence="11" id="KW-1185">Reference proteome</keyword>
<dbReference type="OrthoDB" id="6232833at2759"/>
<keyword evidence="8 9" id="KW-0407">Ion channel</keyword>
<evidence type="ECO:0000256" key="2">
    <source>
        <dbReference type="ARBA" id="ARBA00022448"/>
    </source>
</evidence>
<evidence type="ECO:0000256" key="7">
    <source>
        <dbReference type="ARBA" id="ARBA00023136"/>
    </source>
</evidence>
<evidence type="ECO:0000313" key="10">
    <source>
        <dbReference type="EMBL" id="VDL95133.1"/>
    </source>
</evidence>
<keyword evidence="6 9" id="KW-0406">Ion transport</keyword>
<evidence type="ECO:0000313" key="12">
    <source>
        <dbReference type="WBParaSite" id="SSLN_0000908501-mRNA-1"/>
    </source>
</evidence>
<dbReference type="Pfam" id="PF00876">
    <property type="entry name" value="Innexin"/>
    <property type="match status" value="2"/>
</dbReference>
<name>A0A183SX00_SCHSO</name>
<feature type="transmembrane region" description="Helical" evidence="9">
    <location>
        <begin position="28"/>
        <end position="44"/>
    </location>
</feature>
<accession>A0A183SX00</accession>
<evidence type="ECO:0000256" key="4">
    <source>
        <dbReference type="ARBA" id="ARBA00022692"/>
    </source>
</evidence>
<gene>
    <name evidence="9" type="primary">inx</name>
    <name evidence="10" type="ORF">SSLN_LOCUS8748</name>
</gene>
<reference evidence="12" key="1">
    <citation type="submission" date="2016-06" db="UniProtKB">
        <authorList>
            <consortium name="WormBaseParasite"/>
        </authorList>
    </citation>
    <scope>IDENTIFICATION</scope>
</reference>
<organism evidence="12">
    <name type="scientific">Schistocephalus solidus</name>
    <name type="common">Tapeworm</name>
    <dbReference type="NCBI Taxonomy" id="70667"/>
    <lineage>
        <taxon>Eukaryota</taxon>
        <taxon>Metazoa</taxon>
        <taxon>Spiralia</taxon>
        <taxon>Lophotrochozoa</taxon>
        <taxon>Platyhelminthes</taxon>
        <taxon>Cestoda</taxon>
        <taxon>Eucestoda</taxon>
        <taxon>Diphyllobothriidea</taxon>
        <taxon>Diphyllobothriidae</taxon>
        <taxon>Schistocephalus</taxon>
    </lineage>
</organism>
<comment type="caution">
    <text evidence="9">Lacks conserved residue(s) required for the propagation of feature annotation.</text>
</comment>
<dbReference type="STRING" id="70667.A0A183SX00"/>
<evidence type="ECO:0000256" key="1">
    <source>
        <dbReference type="ARBA" id="ARBA00004651"/>
    </source>
</evidence>
<dbReference type="PANTHER" id="PTHR11893">
    <property type="entry name" value="INNEXIN"/>
    <property type="match status" value="1"/>
</dbReference>
<feature type="transmembrane region" description="Helical" evidence="9">
    <location>
        <begin position="321"/>
        <end position="345"/>
    </location>
</feature>
<dbReference type="PANTHER" id="PTHR11893:SF36">
    <property type="entry name" value="INNEXIN-5"/>
    <property type="match status" value="1"/>
</dbReference>
<reference evidence="10 11" key="2">
    <citation type="submission" date="2018-11" db="EMBL/GenBank/DDBJ databases">
        <authorList>
            <consortium name="Pathogen Informatics"/>
        </authorList>
    </citation>
    <scope>NUCLEOTIDE SEQUENCE [LARGE SCALE GENOMIC DNA]</scope>
    <source>
        <strain evidence="10 11">NST_G2</strain>
    </source>
</reference>
<dbReference type="GO" id="GO:0034220">
    <property type="term" value="P:monoatomic ion transmembrane transport"/>
    <property type="evidence" value="ECO:0007669"/>
    <property type="project" value="UniProtKB-KW"/>
</dbReference>
<comment type="function">
    <text evidence="9">Structural component of the gap junctions.</text>
</comment>
<dbReference type="PROSITE" id="PS51013">
    <property type="entry name" value="PANNEXIN"/>
    <property type="match status" value="1"/>
</dbReference>